<protein>
    <recommendedName>
        <fullName evidence="5">CHRD domain-containing protein</fullName>
    </recommendedName>
</protein>
<dbReference type="EMBL" id="BAAAOA010000046">
    <property type="protein sequence ID" value="GAA1771704.1"/>
    <property type="molecule type" value="Genomic_DNA"/>
</dbReference>
<evidence type="ECO:0000313" key="4">
    <source>
        <dbReference type="Proteomes" id="UP001501204"/>
    </source>
</evidence>
<evidence type="ECO:0000256" key="1">
    <source>
        <dbReference type="SAM" id="Phobius"/>
    </source>
</evidence>
<keyword evidence="1" id="KW-1133">Transmembrane helix</keyword>
<gene>
    <name evidence="3" type="ORF">GCM10009767_32040</name>
</gene>
<accession>A0ABP4X6Z5</accession>
<keyword evidence="2" id="KW-0732">Signal</keyword>
<reference evidence="4" key="1">
    <citation type="journal article" date="2019" name="Int. J. Syst. Evol. Microbiol.">
        <title>The Global Catalogue of Microorganisms (GCM) 10K type strain sequencing project: providing services to taxonomists for standard genome sequencing and annotation.</title>
        <authorList>
            <consortium name="The Broad Institute Genomics Platform"/>
            <consortium name="The Broad Institute Genome Sequencing Center for Infectious Disease"/>
            <person name="Wu L."/>
            <person name="Ma J."/>
        </authorList>
    </citation>
    <scope>NUCLEOTIDE SEQUENCE [LARGE SCALE GENOMIC DNA]</scope>
    <source>
        <strain evidence="4">JCM 14735</strain>
    </source>
</reference>
<name>A0ABP4X6Z5_9MICC</name>
<feature type="transmembrane region" description="Helical" evidence="1">
    <location>
        <begin position="244"/>
        <end position="262"/>
    </location>
</feature>
<feature type="signal peptide" evidence="2">
    <location>
        <begin position="1"/>
        <end position="41"/>
    </location>
</feature>
<evidence type="ECO:0000256" key="2">
    <source>
        <dbReference type="SAM" id="SignalP"/>
    </source>
</evidence>
<sequence length="270" mass="26265">MRHVLSHHPDREADPVKKSALLAAPALAIAALALPAAPAAAADSWSFQAELAPVNNSTAAGSAVVHVTGQEATVTVEVAGAPALFQGAPYPHAQHIHIGGQGVCAPPTADADGDGAVSSMEGAPWTGGIGASLTTSGDTSPASAVAIDRFPAGDAYTYQRTIPVDAAMVAALQSGTAVVNVHGADPAALSAAAQAKVNPMAPDLPLASDIPVACGVLAPAQMTVPEGPADTGVETAGTTAATNGIAGAAVLGLLALGAAVGLRRRVAGGR</sequence>
<proteinExistence type="predicted"/>
<keyword evidence="1" id="KW-0472">Membrane</keyword>
<organism evidence="3 4">
    <name type="scientific">Kocuria aegyptia</name>
    <dbReference type="NCBI Taxonomy" id="330943"/>
    <lineage>
        <taxon>Bacteria</taxon>
        <taxon>Bacillati</taxon>
        <taxon>Actinomycetota</taxon>
        <taxon>Actinomycetes</taxon>
        <taxon>Micrococcales</taxon>
        <taxon>Micrococcaceae</taxon>
        <taxon>Kocuria</taxon>
    </lineage>
</organism>
<keyword evidence="4" id="KW-1185">Reference proteome</keyword>
<evidence type="ECO:0000313" key="3">
    <source>
        <dbReference type="EMBL" id="GAA1771704.1"/>
    </source>
</evidence>
<evidence type="ECO:0008006" key="5">
    <source>
        <dbReference type="Google" id="ProtNLM"/>
    </source>
</evidence>
<comment type="caution">
    <text evidence="3">The sequence shown here is derived from an EMBL/GenBank/DDBJ whole genome shotgun (WGS) entry which is preliminary data.</text>
</comment>
<keyword evidence="1" id="KW-0812">Transmembrane</keyword>
<feature type="chain" id="PRO_5047318718" description="CHRD domain-containing protein" evidence="2">
    <location>
        <begin position="42"/>
        <end position="270"/>
    </location>
</feature>
<dbReference type="Proteomes" id="UP001501204">
    <property type="component" value="Unassembled WGS sequence"/>
</dbReference>